<feature type="non-terminal residue" evidence="1">
    <location>
        <position position="103"/>
    </location>
</feature>
<evidence type="ECO:0008006" key="3">
    <source>
        <dbReference type="Google" id="ProtNLM"/>
    </source>
</evidence>
<comment type="caution">
    <text evidence="1">The sequence shown here is derived from an EMBL/GenBank/DDBJ whole genome shotgun (WGS) entry which is preliminary data.</text>
</comment>
<gene>
    <name evidence="1" type="ORF">A4A49_62376</name>
</gene>
<organism evidence="1 2">
    <name type="scientific">Nicotiana attenuata</name>
    <name type="common">Coyote tobacco</name>
    <dbReference type="NCBI Taxonomy" id="49451"/>
    <lineage>
        <taxon>Eukaryota</taxon>
        <taxon>Viridiplantae</taxon>
        <taxon>Streptophyta</taxon>
        <taxon>Embryophyta</taxon>
        <taxon>Tracheophyta</taxon>
        <taxon>Spermatophyta</taxon>
        <taxon>Magnoliopsida</taxon>
        <taxon>eudicotyledons</taxon>
        <taxon>Gunneridae</taxon>
        <taxon>Pentapetalae</taxon>
        <taxon>asterids</taxon>
        <taxon>lamiids</taxon>
        <taxon>Solanales</taxon>
        <taxon>Solanaceae</taxon>
        <taxon>Nicotianoideae</taxon>
        <taxon>Nicotianeae</taxon>
        <taxon>Nicotiana</taxon>
    </lineage>
</organism>
<protein>
    <recommendedName>
        <fullName evidence="3">Mitochondrial protein</fullName>
    </recommendedName>
</protein>
<name>A0A1J6IIY3_NICAT</name>
<accession>A0A1J6IIY3</accession>
<evidence type="ECO:0000313" key="2">
    <source>
        <dbReference type="Proteomes" id="UP000187609"/>
    </source>
</evidence>
<evidence type="ECO:0000313" key="1">
    <source>
        <dbReference type="EMBL" id="OIS97694.1"/>
    </source>
</evidence>
<dbReference type="Proteomes" id="UP000187609">
    <property type="component" value="Unassembled WGS sequence"/>
</dbReference>
<keyword evidence="2" id="KW-1185">Reference proteome</keyword>
<dbReference type="STRING" id="49451.A0A1J6IIY3"/>
<dbReference type="AlphaFoldDB" id="A0A1J6IIY3"/>
<dbReference type="OMA" id="AYGHTER"/>
<dbReference type="EMBL" id="MJEQ01037192">
    <property type="protein sequence ID" value="OIS97694.1"/>
    <property type="molecule type" value="Genomic_DNA"/>
</dbReference>
<feature type="non-terminal residue" evidence="1">
    <location>
        <position position="1"/>
    </location>
</feature>
<proteinExistence type="predicted"/>
<dbReference type="Gramene" id="OIS97694">
    <property type="protein sequence ID" value="OIS97694"/>
    <property type="gene ID" value="A4A49_62376"/>
</dbReference>
<reference evidence="1" key="1">
    <citation type="submission" date="2016-11" db="EMBL/GenBank/DDBJ databases">
        <title>The genome of Nicotiana attenuata.</title>
        <authorList>
            <person name="Xu S."/>
            <person name="Brockmoeller T."/>
            <person name="Gaquerel E."/>
            <person name="Navarro A."/>
            <person name="Kuhl H."/>
            <person name="Gase K."/>
            <person name="Ling Z."/>
            <person name="Zhou W."/>
            <person name="Kreitzer C."/>
            <person name="Stanke M."/>
            <person name="Tang H."/>
            <person name="Lyons E."/>
            <person name="Pandey P."/>
            <person name="Pandey S.P."/>
            <person name="Timmermann B."/>
            <person name="Baldwin I.T."/>
        </authorList>
    </citation>
    <scope>NUCLEOTIDE SEQUENCE [LARGE SCALE GENOMIC DNA]</scope>
    <source>
        <strain evidence="1">UT</strain>
    </source>
</reference>
<sequence>VRRSGRVSKPPIWLQDYIQPTKGKSAGCCKYPLSEVLTYDHITPKYQSYLSQFSVEVEPVTYQEAVKDKRWVEAMKSEIKALEDNHTWTLVPLPKGKKAIGCK</sequence>